<dbReference type="Pfam" id="PF07568">
    <property type="entry name" value="HisKA_2"/>
    <property type="match status" value="1"/>
</dbReference>
<evidence type="ECO:0000256" key="7">
    <source>
        <dbReference type="ARBA" id="ARBA00022840"/>
    </source>
</evidence>
<keyword evidence="7" id="KW-0067">ATP-binding</keyword>
<evidence type="ECO:0000256" key="6">
    <source>
        <dbReference type="ARBA" id="ARBA00022777"/>
    </source>
</evidence>
<dbReference type="InterPro" id="IPR011495">
    <property type="entry name" value="Sig_transdc_His_kin_sub2_dim/P"/>
</dbReference>
<keyword evidence="5" id="KW-0547">Nucleotide-binding</keyword>
<dbReference type="PROSITE" id="PS50109">
    <property type="entry name" value="HIS_KIN"/>
    <property type="match status" value="1"/>
</dbReference>
<feature type="domain" description="Histidine kinase" evidence="8">
    <location>
        <begin position="151"/>
        <end position="338"/>
    </location>
</feature>
<dbReference type="SMART" id="SM00091">
    <property type="entry name" value="PAS"/>
    <property type="match status" value="1"/>
</dbReference>
<dbReference type="GO" id="GO:0004673">
    <property type="term" value="F:protein histidine kinase activity"/>
    <property type="evidence" value="ECO:0007669"/>
    <property type="project" value="UniProtKB-EC"/>
</dbReference>
<dbReference type="Gene3D" id="3.30.565.10">
    <property type="entry name" value="Histidine kinase-like ATPase, C-terminal domain"/>
    <property type="match status" value="1"/>
</dbReference>
<dbReference type="AlphaFoldDB" id="A0A922P0C3"/>
<comment type="catalytic activity">
    <reaction evidence="1">
        <text>ATP + protein L-histidine = ADP + protein N-phospho-L-histidine.</text>
        <dbReference type="EC" id="2.7.13.3"/>
    </reaction>
</comment>
<dbReference type="OrthoDB" id="341208at2"/>
<dbReference type="PANTHER" id="PTHR41523:SF8">
    <property type="entry name" value="ETHYLENE RESPONSE SENSOR PROTEIN"/>
    <property type="match status" value="1"/>
</dbReference>
<evidence type="ECO:0000256" key="5">
    <source>
        <dbReference type="ARBA" id="ARBA00022741"/>
    </source>
</evidence>
<evidence type="ECO:0000256" key="4">
    <source>
        <dbReference type="ARBA" id="ARBA00022679"/>
    </source>
</evidence>
<gene>
    <name evidence="10" type="ORF">GV68_03775</name>
</gene>
<dbReference type="Pfam" id="PF00989">
    <property type="entry name" value="PAS"/>
    <property type="match status" value="1"/>
</dbReference>
<evidence type="ECO:0000256" key="3">
    <source>
        <dbReference type="ARBA" id="ARBA00022553"/>
    </source>
</evidence>
<dbReference type="CDD" id="cd00130">
    <property type="entry name" value="PAS"/>
    <property type="match status" value="1"/>
</dbReference>
<protein>
    <recommendedName>
        <fullName evidence="2">histidine kinase</fullName>
        <ecNumber evidence="2">2.7.13.3</ecNumber>
    </recommendedName>
</protein>
<sequence length="340" mass="37276">MGQDLADAVLDALDEPVFLVDLNGGIAFSNRAAESLFGSARRGGTLLDLVEQPHEALIQYLRRCSGTAQTLPGAATLRDVSGELIRFRLRGARTRMEGTPYIFVRCLHSQRDQFPALAAKIRELNAEIHQRRRIQATLEESLRNNEVLLRELHHRVKNNLQMLIGLMAAAQRETSSDEARSILEEVVQRITAIGSFQRLMHESQEIRTISSAPFVQAICDATATTIGDRLRIEVRADDGELSHEVGMPLALILNELLTNAAKHAGGSIGGSVRVGLFSGDQGWELVVHDNGPGLPPDPRNRRSSGLGLVKGLCRQLGASLKAENADGARFVIRFGRQEQT</sequence>
<evidence type="ECO:0000259" key="8">
    <source>
        <dbReference type="PROSITE" id="PS50109"/>
    </source>
</evidence>
<comment type="caution">
    <text evidence="10">The sequence shown here is derived from an EMBL/GenBank/DDBJ whole genome shotgun (WGS) entry which is preliminary data.</text>
</comment>
<evidence type="ECO:0000256" key="1">
    <source>
        <dbReference type="ARBA" id="ARBA00000085"/>
    </source>
</evidence>
<dbReference type="Gene3D" id="3.30.450.20">
    <property type="entry name" value="PAS domain"/>
    <property type="match status" value="1"/>
</dbReference>
<dbReference type="PROSITE" id="PS50112">
    <property type="entry name" value="PAS"/>
    <property type="match status" value="1"/>
</dbReference>
<evidence type="ECO:0000313" key="10">
    <source>
        <dbReference type="EMBL" id="KEQ07910.1"/>
    </source>
</evidence>
<dbReference type="PANTHER" id="PTHR41523">
    <property type="entry name" value="TWO-COMPONENT SYSTEM SENSOR PROTEIN"/>
    <property type="match status" value="1"/>
</dbReference>
<dbReference type="InterPro" id="IPR035965">
    <property type="entry name" value="PAS-like_dom_sf"/>
</dbReference>
<dbReference type="InterPro" id="IPR000014">
    <property type="entry name" value="PAS"/>
</dbReference>
<accession>A0A922P0C3</accession>
<proteinExistence type="predicted"/>
<dbReference type="InterPro" id="IPR036890">
    <property type="entry name" value="HATPase_C_sf"/>
</dbReference>
<dbReference type="InterPro" id="IPR003594">
    <property type="entry name" value="HATPase_dom"/>
</dbReference>
<organism evidence="10 11">
    <name type="scientific">Pseudorhizobium pelagicum</name>
    <dbReference type="NCBI Taxonomy" id="1509405"/>
    <lineage>
        <taxon>Bacteria</taxon>
        <taxon>Pseudomonadati</taxon>
        <taxon>Pseudomonadota</taxon>
        <taxon>Alphaproteobacteria</taxon>
        <taxon>Hyphomicrobiales</taxon>
        <taxon>Rhizobiaceae</taxon>
        <taxon>Rhizobium/Agrobacterium group</taxon>
        <taxon>Pseudorhizobium</taxon>
    </lineage>
</organism>
<dbReference type="RefSeq" id="WP_037166798.1">
    <property type="nucleotide sequence ID" value="NZ_CAJXID010000010.1"/>
</dbReference>
<evidence type="ECO:0000256" key="2">
    <source>
        <dbReference type="ARBA" id="ARBA00012438"/>
    </source>
</evidence>
<dbReference type="Proteomes" id="UP000052167">
    <property type="component" value="Unassembled WGS sequence"/>
</dbReference>
<keyword evidence="6" id="KW-0418">Kinase</keyword>
<dbReference type="InterPro" id="IPR005467">
    <property type="entry name" value="His_kinase_dom"/>
</dbReference>
<reference evidence="10 11" key="1">
    <citation type="submission" date="2014-06" db="EMBL/GenBank/DDBJ databases">
        <title>Rhizobium pelagicum/R2-400B4.</title>
        <authorList>
            <person name="Kimes N.E."/>
            <person name="Lopez-Perez M."/>
        </authorList>
    </citation>
    <scope>NUCLEOTIDE SEQUENCE [LARGE SCALE GENOMIC DNA]</scope>
    <source>
        <strain evidence="10 11">R2-400B4</strain>
    </source>
</reference>
<dbReference type="Pfam" id="PF02518">
    <property type="entry name" value="HATPase_c"/>
    <property type="match status" value="1"/>
</dbReference>
<evidence type="ECO:0000313" key="11">
    <source>
        <dbReference type="Proteomes" id="UP000052167"/>
    </source>
</evidence>
<keyword evidence="11" id="KW-1185">Reference proteome</keyword>
<dbReference type="SUPFAM" id="SSF55874">
    <property type="entry name" value="ATPase domain of HSP90 chaperone/DNA topoisomerase II/histidine kinase"/>
    <property type="match status" value="1"/>
</dbReference>
<name>A0A922P0C3_9HYPH</name>
<dbReference type="SUPFAM" id="SSF55785">
    <property type="entry name" value="PYP-like sensor domain (PAS domain)"/>
    <property type="match status" value="1"/>
</dbReference>
<evidence type="ECO:0000259" key="9">
    <source>
        <dbReference type="PROSITE" id="PS50112"/>
    </source>
</evidence>
<dbReference type="GO" id="GO:0005524">
    <property type="term" value="F:ATP binding"/>
    <property type="evidence" value="ECO:0007669"/>
    <property type="project" value="UniProtKB-KW"/>
</dbReference>
<dbReference type="SMART" id="SM00387">
    <property type="entry name" value="HATPase_c"/>
    <property type="match status" value="1"/>
</dbReference>
<feature type="domain" description="PAS" evidence="9">
    <location>
        <begin position="2"/>
        <end position="38"/>
    </location>
</feature>
<dbReference type="EMBL" id="JOKJ01000011">
    <property type="protein sequence ID" value="KEQ07910.1"/>
    <property type="molecule type" value="Genomic_DNA"/>
</dbReference>
<dbReference type="EC" id="2.7.13.3" evidence="2"/>
<dbReference type="InterPro" id="IPR013767">
    <property type="entry name" value="PAS_fold"/>
</dbReference>
<keyword evidence="3" id="KW-0597">Phosphoprotein</keyword>
<keyword evidence="4" id="KW-0808">Transferase</keyword>
<dbReference type="GO" id="GO:0006355">
    <property type="term" value="P:regulation of DNA-templated transcription"/>
    <property type="evidence" value="ECO:0007669"/>
    <property type="project" value="InterPro"/>
</dbReference>